<dbReference type="GO" id="GO:0016301">
    <property type="term" value="F:kinase activity"/>
    <property type="evidence" value="ECO:0007669"/>
    <property type="project" value="UniProtKB-KW"/>
</dbReference>
<proteinExistence type="predicted"/>
<dbReference type="OrthoDB" id="63487at2"/>
<dbReference type="PANTHER" id="PTHR43190">
    <property type="entry name" value="N-ACETYL-D-GLUCOSAMINE KINASE"/>
    <property type="match status" value="1"/>
</dbReference>
<dbReference type="CDD" id="cd24082">
    <property type="entry name" value="ASKHA_NBD_GspK-like"/>
    <property type="match status" value="1"/>
</dbReference>
<name>A0A4P8ELI4_9RHOB</name>
<accession>A0A4P8ELI4</accession>
<dbReference type="Pfam" id="PF01869">
    <property type="entry name" value="BcrAD_BadFG"/>
    <property type="match status" value="1"/>
</dbReference>
<dbReference type="InterPro" id="IPR002731">
    <property type="entry name" value="ATPase_BadF"/>
</dbReference>
<dbReference type="SUPFAM" id="SSF53067">
    <property type="entry name" value="Actin-like ATPase domain"/>
    <property type="match status" value="2"/>
</dbReference>
<dbReference type="PANTHER" id="PTHR43190:SF3">
    <property type="entry name" value="N-ACETYL-D-GLUCOSAMINE KINASE"/>
    <property type="match status" value="1"/>
</dbReference>
<dbReference type="EMBL" id="CP039965">
    <property type="protein sequence ID" value="QCO57859.1"/>
    <property type="molecule type" value="Genomic_DNA"/>
</dbReference>
<keyword evidence="2" id="KW-0808">Transferase</keyword>
<keyword evidence="2" id="KW-0418">Kinase</keyword>
<gene>
    <name evidence="2" type="ORF">EOK75_19605</name>
</gene>
<dbReference type="Proteomes" id="UP000298631">
    <property type="component" value="Plasmid unnamed1"/>
</dbReference>
<reference evidence="2 3" key="1">
    <citation type="submission" date="2019-05" db="EMBL/GenBank/DDBJ databases">
        <title>Pseudorhodobacter turbinis sp. nov., isolated from the gut of the Korean turban shell.</title>
        <authorList>
            <person name="Jeong Y.-S."/>
            <person name="Kang W.-R."/>
            <person name="Bae J.-W."/>
        </authorList>
    </citation>
    <scope>NUCLEOTIDE SEQUENCE [LARGE SCALE GENOMIC DNA]</scope>
    <source>
        <strain evidence="2 3">S12M18</strain>
        <plasmid evidence="2 3">unnamed1</plasmid>
    </source>
</reference>
<evidence type="ECO:0000259" key="1">
    <source>
        <dbReference type="Pfam" id="PF01869"/>
    </source>
</evidence>
<evidence type="ECO:0000313" key="3">
    <source>
        <dbReference type="Proteomes" id="UP000298631"/>
    </source>
</evidence>
<protein>
    <submittedName>
        <fullName evidence="2">N-acetylglucosamine kinase</fullName>
    </submittedName>
</protein>
<evidence type="ECO:0000313" key="2">
    <source>
        <dbReference type="EMBL" id="QCO57859.1"/>
    </source>
</evidence>
<dbReference type="KEGG" id="pseb:EOK75_19605"/>
<sequence>MGIVENGCVIGVDGGGTGCRAGLATLDGSVLATAKAGPANFSTDPDQARANVMAAITCAAESVGLLPAQLRCCAIHLGLAGIMQEADAARFRAVLPFTRAVVTDDRPTSFAGALGQGDGVLAAVGTGTLVAARFAQTHRYFCGWGFDLSDQASGAWLGRGALMRCLLAHDGLAAQSPLTRAIMAQFGDVPTTLVDFASAALPADYATFAPQIVEAAKVGDETASDLMRQGAAYLNSCFAAASAGQSGPFCLSGGIGPHYAPYLETRFRDRLVAPLGTALDGALFLARQAHQNMETLRLAKE</sequence>
<dbReference type="InterPro" id="IPR043129">
    <property type="entry name" value="ATPase_NBD"/>
</dbReference>
<keyword evidence="3" id="KW-1185">Reference proteome</keyword>
<dbReference type="RefSeq" id="WP_137195668.1">
    <property type="nucleotide sequence ID" value="NZ_CP039965.1"/>
</dbReference>
<organism evidence="2 3">
    <name type="scientific">Pseudorhodobacter turbinis</name>
    <dbReference type="NCBI Taxonomy" id="2500533"/>
    <lineage>
        <taxon>Bacteria</taxon>
        <taxon>Pseudomonadati</taxon>
        <taxon>Pseudomonadota</taxon>
        <taxon>Alphaproteobacteria</taxon>
        <taxon>Rhodobacterales</taxon>
        <taxon>Paracoccaceae</taxon>
        <taxon>Pseudorhodobacter</taxon>
    </lineage>
</organism>
<dbReference type="Gene3D" id="3.30.420.40">
    <property type="match status" value="2"/>
</dbReference>
<feature type="domain" description="ATPase BadF/BadG/BcrA/BcrD type" evidence="1">
    <location>
        <begin position="10"/>
        <end position="255"/>
    </location>
</feature>
<keyword evidence="2" id="KW-0614">Plasmid</keyword>
<geneLocation type="plasmid" evidence="2 3">
    <name>unnamed1</name>
</geneLocation>
<dbReference type="InterPro" id="IPR052519">
    <property type="entry name" value="Euk-type_GlcNAc_Kinase"/>
</dbReference>
<dbReference type="AlphaFoldDB" id="A0A4P8ELI4"/>